<accession>A0A9P9FSY2</accession>
<keyword evidence="4" id="KW-1185">Reference proteome</keyword>
<feature type="compositionally biased region" description="Polar residues" evidence="2">
    <location>
        <begin position="36"/>
        <end position="48"/>
    </location>
</feature>
<dbReference type="InterPro" id="IPR021858">
    <property type="entry name" value="Fun_TF"/>
</dbReference>
<protein>
    <recommendedName>
        <fullName evidence="5">Tachykinin family protein</fullName>
    </recommendedName>
</protein>
<evidence type="ECO:0000256" key="1">
    <source>
        <dbReference type="ARBA" id="ARBA00023242"/>
    </source>
</evidence>
<reference evidence="3" key="1">
    <citation type="journal article" date="2021" name="Nat. Commun.">
        <title>Genetic determinants of endophytism in the Arabidopsis root mycobiome.</title>
        <authorList>
            <person name="Mesny F."/>
            <person name="Miyauchi S."/>
            <person name="Thiergart T."/>
            <person name="Pickel B."/>
            <person name="Atanasova L."/>
            <person name="Karlsson M."/>
            <person name="Huettel B."/>
            <person name="Barry K.W."/>
            <person name="Haridas S."/>
            <person name="Chen C."/>
            <person name="Bauer D."/>
            <person name="Andreopoulos W."/>
            <person name="Pangilinan J."/>
            <person name="LaButti K."/>
            <person name="Riley R."/>
            <person name="Lipzen A."/>
            <person name="Clum A."/>
            <person name="Drula E."/>
            <person name="Henrissat B."/>
            <person name="Kohler A."/>
            <person name="Grigoriev I.V."/>
            <person name="Martin F.M."/>
            <person name="Hacquard S."/>
        </authorList>
    </citation>
    <scope>NUCLEOTIDE SEQUENCE</scope>
    <source>
        <strain evidence="3">MPI-CAGE-AT-0147</strain>
    </source>
</reference>
<keyword evidence="1" id="KW-0539">Nucleus</keyword>
<evidence type="ECO:0000313" key="4">
    <source>
        <dbReference type="Proteomes" id="UP000738349"/>
    </source>
</evidence>
<dbReference type="AlphaFoldDB" id="A0A9P9FSY2"/>
<dbReference type="Pfam" id="PF11951">
    <property type="entry name" value="Fungal_trans_2"/>
    <property type="match status" value="1"/>
</dbReference>
<sequence>MPDFAFVVSNGTAQRPSAAIRSHAVKSGLQRKGHTNDASGPKASQLTVRQKDSLKGRFKLSDGTGKPKKTTKAGVKGQSSQSRNDGLVRTRVTTTSDSVVLSESAMPGSGYGSSSLPGAQLQLVKSPSQGSSDPFNTFPVPLTNDVEKLAKFFVSRFNLPVPIAPIQKQWWDYALSNSLVMHSTLGLAAATWSMLVPSAKRIVHEGYRQKGLALRGVQEGIGKGNNAIPLVATIANLANTEGIEGNFAAARVHLQGLDLLVRSWLGGYKKIKSNINVARAVNWSDIQAANGLGVRPLIPTIMPLESVLLPLSVLAAAEEPSLSHLTVFEKTPDDATMRFSFSLVRQGQYSLESQDVPRHDFRILLNAVDHFLADALGGDTLSDLERILLTTAHVAYYVIVRGVPPVGLLPRIMVRRLRQQLNAGICILSSRPEFQHALIWCLVIGSAAAYETAEDWGTFSKDLSTVIKAANVQGPLELEAISKRFIWHQKFPGIFLDNHGPSLFYSALNN</sequence>
<organism evidence="3 4">
    <name type="scientific">Dactylonectria macrodidyma</name>
    <dbReference type="NCBI Taxonomy" id="307937"/>
    <lineage>
        <taxon>Eukaryota</taxon>
        <taxon>Fungi</taxon>
        <taxon>Dikarya</taxon>
        <taxon>Ascomycota</taxon>
        <taxon>Pezizomycotina</taxon>
        <taxon>Sordariomycetes</taxon>
        <taxon>Hypocreomycetidae</taxon>
        <taxon>Hypocreales</taxon>
        <taxon>Nectriaceae</taxon>
        <taxon>Dactylonectria</taxon>
    </lineage>
</organism>
<comment type="caution">
    <text evidence="3">The sequence shown here is derived from an EMBL/GenBank/DDBJ whole genome shotgun (WGS) entry which is preliminary data.</text>
</comment>
<dbReference type="EMBL" id="JAGMUV010000002">
    <property type="protein sequence ID" value="KAH7171178.1"/>
    <property type="molecule type" value="Genomic_DNA"/>
</dbReference>
<dbReference type="OrthoDB" id="4158087at2759"/>
<evidence type="ECO:0000313" key="3">
    <source>
        <dbReference type="EMBL" id="KAH7171178.1"/>
    </source>
</evidence>
<feature type="region of interest" description="Disordered" evidence="2">
    <location>
        <begin position="25"/>
        <end position="95"/>
    </location>
</feature>
<evidence type="ECO:0008006" key="5">
    <source>
        <dbReference type="Google" id="ProtNLM"/>
    </source>
</evidence>
<gene>
    <name evidence="3" type="ORF">EDB81DRAFT_877177</name>
</gene>
<dbReference type="Proteomes" id="UP000738349">
    <property type="component" value="Unassembled WGS sequence"/>
</dbReference>
<dbReference type="PANTHER" id="PTHR37540:SF5">
    <property type="entry name" value="TRANSCRIPTION FACTOR DOMAIN-CONTAINING PROTEIN"/>
    <property type="match status" value="1"/>
</dbReference>
<proteinExistence type="predicted"/>
<dbReference type="PANTHER" id="PTHR37540">
    <property type="entry name" value="TRANSCRIPTION FACTOR (ACR-2), PUTATIVE-RELATED-RELATED"/>
    <property type="match status" value="1"/>
</dbReference>
<name>A0A9P9FSY2_9HYPO</name>
<evidence type="ECO:0000256" key="2">
    <source>
        <dbReference type="SAM" id="MobiDB-lite"/>
    </source>
</evidence>